<evidence type="ECO:0000313" key="2">
    <source>
        <dbReference type="EMBL" id="WWD20917.1"/>
    </source>
</evidence>
<feature type="compositionally biased region" description="Low complexity" evidence="1">
    <location>
        <begin position="125"/>
        <end position="150"/>
    </location>
</feature>
<feature type="region of interest" description="Disordered" evidence="1">
    <location>
        <begin position="105"/>
        <end position="167"/>
    </location>
</feature>
<evidence type="ECO:0000256" key="1">
    <source>
        <dbReference type="SAM" id="MobiDB-lite"/>
    </source>
</evidence>
<feature type="region of interest" description="Disordered" evidence="1">
    <location>
        <begin position="389"/>
        <end position="432"/>
    </location>
</feature>
<dbReference type="KEGG" id="ksn:43591595"/>
<keyword evidence="3" id="KW-1185">Reference proteome</keyword>
<name>A0AAJ8LN57_9TREE</name>
<feature type="region of interest" description="Disordered" evidence="1">
    <location>
        <begin position="44"/>
        <end position="72"/>
    </location>
</feature>
<evidence type="ECO:0008006" key="4">
    <source>
        <dbReference type="Google" id="ProtNLM"/>
    </source>
</evidence>
<dbReference type="AlphaFoldDB" id="A0AAJ8LN57"/>
<reference evidence="2" key="1">
    <citation type="submission" date="2017-08" db="EMBL/GenBank/DDBJ databases">
        <authorList>
            <person name="Cuomo C."/>
            <person name="Billmyre B."/>
            <person name="Heitman J."/>
        </authorList>
    </citation>
    <scope>NUCLEOTIDE SEQUENCE</scope>
    <source>
        <strain evidence="2">CBS 12478</strain>
    </source>
</reference>
<dbReference type="GeneID" id="43591595"/>
<dbReference type="RefSeq" id="XP_031858253.2">
    <property type="nucleotide sequence ID" value="XM_032007427.2"/>
</dbReference>
<evidence type="ECO:0000313" key="3">
    <source>
        <dbReference type="Proteomes" id="UP000322225"/>
    </source>
</evidence>
<dbReference type="EMBL" id="CP144059">
    <property type="protein sequence ID" value="WWD20917.1"/>
    <property type="molecule type" value="Genomic_DNA"/>
</dbReference>
<reference evidence="2" key="2">
    <citation type="submission" date="2024-01" db="EMBL/GenBank/DDBJ databases">
        <title>Comparative genomics of Cryptococcus and Kwoniella reveals pathogenesis evolution and contrasting modes of karyotype evolution via chromosome fusion or intercentromeric recombination.</title>
        <authorList>
            <person name="Coelho M.A."/>
            <person name="David-Palma M."/>
            <person name="Shea T."/>
            <person name="Bowers K."/>
            <person name="McGinley-Smith S."/>
            <person name="Mohammad A.W."/>
            <person name="Gnirke A."/>
            <person name="Yurkov A.M."/>
            <person name="Nowrousian M."/>
            <person name="Sun S."/>
            <person name="Cuomo C.A."/>
            <person name="Heitman J."/>
        </authorList>
    </citation>
    <scope>NUCLEOTIDE SEQUENCE</scope>
    <source>
        <strain evidence="2">CBS 12478</strain>
    </source>
</reference>
<organism evidence="2 3">
    <name type="scientific">Kwoniella shandongensis</name>
    <dbReference type="NCBI Taxonomy" id="1734106"/>
    <lineage>
        <taxon>Eukaryota</taxon>
        <taxon>Fungi</taxon>
        <taxon>Dikarya</taxon>
        <taxon>Basidiomycota</taxon>
        <taxon>Agaricomycotina</taxon>
        <taxon>Tremellomycetes</taxon>
        <taxon>Tremellales</taxon>
        <taxon>Cryptococcaceae</taxon>
        <taxon>Kwoniella</taxon>
    </lineage>
</organism>
<proteinExistence type="predicted"/>
<dbReference type="Proteomes" id="UP000322225">
    <property type="component" value="Chromosome 9"/>
</dbReference>
<protein>
    <recommendedName>
        <fullName evidence="4">BAH domain-containing protein</fullName>
    </recommendedName>
</protein>
<dbReference type="InterPro" id="IPR011011">
    <property type="entry name" value="Znf_FYVE_PHD"/>
</dbReference>
<feature type="compositionally biased region" description="Polar residues" evidence="1">
    <location>
        <begin position="58"/>
        <end position="72"/>
    </location>
</feature>
<dbReference type="SUPFAM" id="SSF57903">
    <property type="entry name" value="FYVE/PHD zinc finger"/>
    <property type="match status" value="1"/>
</dbReference>
<feature type="compositionally biased region" description="Low complexity" evidence="1">
    <location>
        <begin position="404"/>
        <end position="414"/>
    </location>
</feature>
<sequence length="548" mass="61180">MFSLVKNDALNITSHSIPSFHLIFHLQPLSSPLPCNPLLGDTTATTSPVMPVSKKRSSASQSNTPVPWTPPSQEEFQALKRYKSFLLPPNNSYALGEFVWLPHEGSRPSSYVPPPRPKKIRRRSPSQGTDGATSTTTNTNTNGENGTTQPQEEEGETELDEFDPEEIQKESDARWAAGFWLGRIVEIRARDTSYVWLKVRWMCRNVKELRDQGIKTGLPKGKVGGKEVYMLGPEYDALQPVGAVEGRAQVILFDETNPMQEPFDERAIFYRSEARIPTPIEAEQLFPKRITTGVITTTKGKRKSETSNAPSGHLFNFRQPTCYCGQGYLPLSDHPETMALCPHPDCLKWFHLGCLDWKDLYRRTPTPTYIEQIKKSGLELLSFPNAAIGPTDPKRSLTAGQGPSDSSSGSTSTTQHRPQAKDEEDPEGKSEMVEIDSTTLAELKEVDSHLPENIRLAAQIAITRGPGVEGIVGNATKVVRAREILLKNREERGVESTKTELDTGDAKQAEERGELGKLIKRWQVEWGSEEMELERAVIWLCPSCQRPM</sequence>
<feature type="compositionally biased region" description="Acidic residues" evidence="1">
    <location>
        <begin position="151"/>
        <end position="165"/>
    </location>
</feature>
<gene>
    <name evidence="2" type="ORF">CI109_105395</name>
</gene>
<accession>A0AAJ8LN57</accession>